<feature type="transmembrane region" description="Helical" evidence="7">
    <location>
        <begin position="401"/>
        <end position="428"/>
    </location>
</feature>
<evidence type="ECO:0000256" key="6">
    <source>
        <dbReference type="ARBA" id="ARBA00023180"/>
    </source>
</evidence>
<keyword evidence="4 7" id="KW-1133">Transmembrane helix</keyword>
<keyword evidence="9" id="KW-1185">Reference proteome</keyword>
<feature type="transmembrane region" description="Helical" evidence="7">
    <location>
        <begin position="185"/>
        <end position="207"/>
    </location>
</feature>
<dbReference type="AlphaFoldDB" id="A0AAD9UJP6"/>
<dbReference type="PANTHER" id="PTHR12385:SF14">
    <property type="entry name" value="CHOLINE TRANSPORTER-LIKE 2"/>
    <property type="match status" value="1"/>
</dbReference>
<feature type="transmembrane region" description="Helical" evidence="7">
    <location>
        <begin position="597"/>
        <end position="620"/>
    </location>
</feature>
<feature type="transmembrane region" description="Helical" evidence="7">
    <location>
        <begin position="550"/>
        <end position="571"/>
    </location>
</feature>
<feature type="transmembrane region" description="Helical" evidence="7">
    <location>
        <begin position="292"/>
        <end position="314"/>
    </location>
</feature>
<sequence>MIAVGAYGFAYGEPDRLLYPTDSNGSLCGKDEYADRPNLFFFDLLKCLKMGASVVTHGCPTPQVCVAECPSSTWTWYKQEFDEKLDSTKKADRAKYMFCKEGVNPQLSSKSLNELIEDGDCAPYTLPSKPIVGRCIPEIKAEFFEKLQSYNVTVNSSELEDGRDYLAIFLNAQEYGMKILQDVRASWHMCLVGLAMAMVLSFIWIVLMRWIAGVMVWVTLVLFVGIFGFATYYTIDKYLTLKDDSSSNTDVKFVASLDYYKNLSKTWLALAIICGTILGITLILLIFLRTRILIAISVIKSASRAVGSMIFTLFWPLIPFLLQVILFAYWGAAAIFLASSGSTKQYSLDPSNASEIVQNSLTEVAARIPCDPNKNSTLGSVCNFVKYGGDEYTAYLQYFMLFMLFWVMNFIVALGQVTLAGAFASYYWTMDKSNLVSFPVAKSLWRALRYHLGSIAFGSLIIAIIQMIRVLLEYVETKLKSYDNDFVKYLLKCLKCCFWCLEKFMKFINKNAYIMVALYGKNFCTSAKKAFFLLMRNIVRVVVIDKVTDFILFISKLVVVGIVGIVAFIFFSGDAKGLVPIDSISDYTAQNKPELNYYLIPVIIIVIGTYVIASGFFNVYNMGVDTIFLCFLEDEERNDGSADKPYYMSSDLKGILGKKNKSDETD</sequence>
<dbReference type="EMBL" id="JAODUO010000045">
    <property type="protein sequence ID" value="KAK2191800.1"/>
    <property type="molecule type" value="Genomic_DNA"/>
</dbReference>
<keyword evidence="6" id="KW-0325">Glycoprotein</keyword>
<dbReference type="PANTHER" id="PTHR12385">
    <property type="entry name" value="CHOLINE TRANSPORTER-LIKE (SLC FAMILY 44)"/>
    <property type="match status" value="1"/>
</dbReference>
<comment type="function">
    <text evidence="7">Choline transporter.</text>
</comment>
<comment type="subcellular location">
    <subcellularLocation>
        <location evidence="7">Cell membrane</location>
        <topology evidence="7">Multi-pass membrane protein</topology>
    </subcellularLocation>
    <subcellularLocation>
        <location evidence="1">Membrane</location>
        <topology evidence="1">Multi-pass membrane protein</topology>
    </subcellularLocation>
</comment>
<keyword evidence="5 7" id="KW-0472">Membrane</keyword>
<keyword evidence="3 7" id="KW-0812">Transmembrane</keyword>
<proteinExistence type="inferred from homology"/>
<feature type="transmembrane region" description="Helical" evidence="7">
    <location>
        <begin position="448"/>
        <end position="472"/>
    </location>
</feature>
<organism evidence="8 9">
    <name type="scientific">Ridgeia piscesae</name>
    <name type="common">Tubeworm</name>
    <dbReference type="NCBI Taxonomy" id="27915"/>
    <lineage>
        <taxon>Eukaryota</taxon>
        <taxon>Metazoa</taxon>
        <taxon>Spiralia</taxon>
        <taxon>Lophotrochozoa</taxon>
        <taxon>Annelida</taxon>
        <taxon>Polychaeta</taxon>
        <taxon>Sedentaria</taxon>
        <taxon>Canalipalpata</taxon>
        <taxon>Sabellida</taxon>
        <taxon>Siboglinidae</taxon>
        <taxon>Ridgeia</taxon>
    </lineage>
</organism>
<comment type="similarity">
    <text evidence="2 7">Belongs to the CTL (choline transporter-like) family.</text>
</comment>
<feature type="transmembrane region" description="Helical" evidence="7">
    <location>
        <begin position="214"/>
        <end position="235"/>
    </location>
</feature>
<evidence type="ECO:0000256" key="1">
    <source>
        <dbReference type="ARBA" id="ARBA00004141"/>
    </source>
</evidence>
<evidence type="ECO:0000256" key="7">
    <source>
        <dbReference type="RuleBase" id="RU368066"/>
    </source>
</evidence>
<accession>A0AAD9UJP6</accession>
<feature type="transmembrane region" description="Helical" evidence="7">
    <location>
        <begin position="320"/>
        <end position="338"/>
    </location>
</feature>
<comment type="caution">
    <text evidence="8">The sequence shown here is derived from an EMBL/GenBank/DDBJ whole genome shotgun (WGS) entry which is preliminary data.</text>
</comment>
<dbReference type="InterPro" id="IPR007603">
    <property type="entry name" value="Choline_transptr-like"/>
</dbReference>
<reference evidence="8" key="1">
    <citation type="journal article" date="2023" name="Mol. Biol. Evol.">
        <title>Third-Generation Sequencing Reveals the Adaptive Role of the Epigenome in Three Deep-Sea Polychaetes.</title>
        <authorList>
            <person name="Perez M."/>
            <person name="Aroh O."/>
            <person name="Sun Y."/>
            <person name="Lan Y."/>
            <person name="Juniper S.K."/>
            <person name="Young C.R."/>
            <person name="Angers B."/>
            <person name="Qian P.Y."/>
        </authorList>
    </citation>
    <scope>NUCLEOTIDE SEQUENCE</scope>
    <source>
        <strain evidence="8">R07B-5</strain>
    </source>
</reference>
<protein>
    <recommendedName>
        <fullName evidence="7">Choline transporter-like protein</fullName>
    </recommendedName>
</protein>
<name>A0AAD9UJP6_RIDPI</name>
<evidence type="ECO:0000256" key="5">
    <source>
        <dbReference type="ARBA" id="ARBA00023136"/>
    </source>
</evidence>
<dbReference type="Proteomes" id="UP001209878">
    <property type="component" value="Unassembled WGS sequence"/>
</dbReference>
<evidence type="ECO:0000256" key="3">
    <source>
        <dbReference type="ARBA" id="ARBA00022692"/>
    </source>
</evidence>
<dbReference type="Pfam" id="PF04515">
    <property type="entry name" value="Choline_transpo"/>
    <property type="match status" value="1"/>
</dbReference>
<evidence type="ECO:0000256" key="4">
    <source>
        <dbReference type="ARBA" id="ARBA00022989"/>
    </source>
</evidence>
<dbReference type="GO" id="GO:0022857">
    <property type="term" value="F:transmembrane transporter activity"/>
    <property type="evidence" value="ECO:0007669"/>
    <property type="project" value="UniProtKB-UniRule"/>
</dbReference>
<feature type="transmembrane region" description="Helical" evidence="7">
    <location>
        <begin position="267"/>
        <end position="287"/>
    </location>
</feature>
<evidence type="ECO:0000313" key="9">
    <source>
        <dbReference type="Proteomes" id="UP001209878"/>
    </source>
</evidence>
<evidence type="ECO:0000256" key="2">
    <source>
        <dbReference type="ARBA" id="ARBA00007168"/>
    </source>
</evidence>
<dbReference type="GO" id="GO:0005886">
    <property type="term" value="C:plasma membrane"/>
    <property type="evidence" value="ECO:0007669"/>
    <property type="project" value="UniProtKB-SubCell"/>
</dbReference>
<evidence type="ECO:0000313" key="8">
    <source>
        <dbReference type="EMBL" id="KAK2191800.1"/>
    </source>
</evidence>
<gene>
    <name evidence="8" type="ORF">NP493_45g04048</name>
</gene>